<dbReference type="InterPro" id="IPR029071">
    <property type="entry name" value="Ubiquitin-like_domsf"/>
</dbReference>
<dbReference type="Gene3D" id="3.10.20.90">
    <property type="entry name" value="Phosphatidylinositol 3-kinase Catalytic Subunit, Chain A, domain 1"/>
    <property type="match status" value="5"/>
</dbReference>
<dbReference type="EMBL" id="JBCNJP010000023">
    <property type="protein sequence ID" value="KAK9058722.1"/>
    <property type="molecule type" value="Genomic_DNA"/>
</dbReference>
<keyword evidence="1" id="KW-1017">Isopeptide bond</keyword>
<accession>A0AAP0GS94</accession>
<sequence length="451" mass="50866">MADKSKGTAANGSPSRKRTGDGDDRSGNRKRKNSSILDFIDDDIKVEEENESSDSDDDVEVEEESESSEDDVSNDTEINIKTATTGNIISLKVKRTDTICSIKYKIRDMEGIPFEQQELFFKEQFLGNTQTLVNLRIKNKSTLTLMRRTKGLINIHIKTPEGKLIDSFVVKPSDTIGDVKRMLKWVWPVLIFNENVVEDSGILADLQITDGSTLTVARKAVERMKIFVNTFTGKTISLLVDPESTISHVKDEIKSKEDIPCDEQALIYNKMFLADTSTLNDLQIKRKSTLTLIRKSSGSMEIFIKTHTGEIFTVEGKPSDTIEKIKAKFLHKVYHPYDEVELIFNEMVLQNSDTLADFHINKGSTLILIPVINGSVCLSIKTLTGKTIPLNDVKLSNTIWDVKSMIQEKEGIPPDQQRLVWNSSQLEDGFTLAHYHIPNKSIFHLVLRLRG</sequence>
<feature type="region of interest" description="Disordered" evidence="3">
    <location>
        <begin position="1"/>
        <end position="79"/>
    </location>
</feature>
<dbReference type="AlphaFoldDB" id="A0AAP0GS94"/>
<evidence type="ECO:0000256" key="2">
    <source>
        <dbReference type="ARBA" id="ARBA00022843"/>
    </source>
</evidence>
<dbReference type="SMART" id="SM00213">
    <property type="entry name" value="UBQ"/>
    <property type="match status" value="5"/>
</dbReference>
<organism evidence="5 6">
    <name type="scientific">Deinandra increscens subsp. villosa</name>
    <dbReference type="NCBI Taxonomy" id="3103831"/>
    <lineage>
        <taxon>Eukaryota</taxon>
        <taxon>Viridiplantae</taxon>
        <taxon>Streptophyta</taxon>
        <taxon>Embryophyta</taxon>
        <taxon>Tracheophyta</taxon>
        <taxon>Spermatophyta</taxon>
        <taxon>Magnoliopsida</taxon>
        <taxon>eudicotyledons</taxon>
        <taxon>Gunneridae</taxon>
        <taxon>Pentapetalae</taxon>
        <taxon>asterids</taxon>
        <taxon>campanulids</taxon>
        <taxon>Asterales</taxon>
        <taxon>Asteraceae</taxon>
        <taxon>Asteroideae</taxon>
        <taxon>Heliantheae alliance</taxon>
        <taxon>Madieae</taxon>
        <taxon>Madiinae</taxon>
        <taxon>Deinandra</taxon>
    </lineage>
</organism>
<dbReference type="Pfam" id="PF00240">
    <property type="entry name" value="ubiquitin"/>
    <property type="match status" value="4"/>
</dbReference>
<evidence type="ECO:0000313" key="5">
    <source>
        <dbReference type="EMBL" id="KAK9058722.1"/>
    </source>
</evidence>
<dbReference type="InterPro" id="IPR000626">
    <property type="entry name" value="Ubiquitin-like_dom"/>
</dbReference>
<dbReference type="FunFam" id="3.10.20.90:FF:000306">
    <property type="entry name" value="Putative ubiquitin-like protein"/>
    <property type="match status" value="1"/>
</dbReference>
<proteinExistence type="predicted"/>
<dbReference type="Proteomes" id="UP001408789">
    <property type="component" value="Unassembled WGS sequence"/>
</dbReference>
<dbReference type="InterPro" id="IPR019956">
    <property type="entry name" value="Ubiquitin_dom"/>
</dbReference>
<feature type="compositionally biased region" description="Basic and acidic residues" evidence="3">
    <location>
        <begin position="18"/>
        <end position="27"/>
    </location>
</feature>
<name>A0AAP0GS94_9ASTR</name>
<dbReference type="GO" id="GO:0003729">
    <property type="term" value="F:mRNA binding"/>
    <property type="evidence" value="ECO:0007669"/>
    <property type="project" value="UniProtKB-ARBA"/>
</dbReference>
<protein>
    <recommendedName>
        <fullName evidence="4">Ubiquitin-like domain-containing protein</fullName>
    </recommendedName>
</protein>
<dbReference type="InterPro" id="IPR050158">
    <property type="entry name" value="Ubiquitin_ubiquitin-like"/>
</dbReference>
<feature type="domain" description="Ubiquitin-like" evidence="4">
    <location>
        <begin position="224"/>
        <end position="299"/>
    </location>
</feature>
<keyword evidence="2" id="KW-0832">Ubl conjugation</keyword>
<feature type="domain" description="Ubiquitin-like" evidence="4">
    <location>
        <begin position="376"/>
        <end position="451"/>
    </location>
</feature>
<dbReference type="PRINTS" id="PR00348">
    <property type="entry name" value="UBIQUITIN"/>
</dbReference>
<evidence type="ECO:0000313" key="6">
    <source>
        <dbReference type="Proteomes" id="UP001408789"/>
    </source>
</evidence>
<evidence type="ECO:0000259" key="4">
    <source>
        <dbReference type="PROSITE" id="PS50053"/>
    </source>
</evidence>
<dbReference type="CDD" id="cd17039">
    <property type="entry name" value="Ubl_ubiquitin_like"/>
    <property type="match status" value="2"/>
</dbReference>
<feature type="compositionally biased region" description="Acidic residues" evidence="3">
    <location>
        <begin position="39"/>
        <end position="74"/>
    </location>
</feature>
<gene>
    <name evidence="5" type="ORF">SSX86_023564</name>
</gene>
<feature type="domain" description="Ubiquitin-like" evidence="4">
    <location>
        <begin position="300"/>
        <end position="375"/>
    </location>
</feature>
<keyword evidence="6" id="KW-1185">Reference proteome</keyword>
<comment type="caution">
    <text evidence="5">The sequence shown here is derived from an EMBL/GenBank/DDBJ whole genome shotgun (WGS) entry which is preliminary data.</text>
</comment>
<evidence type="ECO:0000256" key="3">
    <source>
        <dbReference type="SAM" id="MobiDB-lite"/>
    </source>
</evidence>
<evidence type="ECO:0000256" key="1">
    <source>
        <dbReference type="ARBA" id="ARBA00022499"/>
    </source>
</evidence>
<dbReference type="SUPFAM" id="SSF54236">
    <property type="entry name" value="Ubiquitin-like"/>
    <property type="match status" value="5"/>
</dbReference>
<dbReference type="PROSITE" id="PS50053">
    <property type="entry name" value="UBIQUITIN_2"/>
    <property type="match status" value="4"/>
</dbReference>
<reference evidence="5 6" key="1">
    <citation type="submission" date="2024-04" db="EMBL/GenBank/DDBJ databases">
        <title>The reference genome of an endangered Asteraceae, Deinandra increscens subsp. villosa, native to the Central Coast of California.</title>
        <authorList>
            <person name="Guilliams M."/>
            <person name="Hasenstab-Lehman K."/>
            <person name="Meyer R."/>
            <person name="Mcevoy S."/>
        </authorList>
    </citation>
    <scope>NUCLEOTIDE SEQUENCE [LARGE SCALE GENOMIC DNA]</scope>
    <source>
        <tissue evidence="5">Leaf</tissue>
    </source>
</reference>
<dbReference type="PANTHER" id="PTHR10666">
    <property type="entry name" value="UBIQUITIN"/>
    <property type="match status" value="1"/>
</dbReference>
<feature type="domain" description="Ubiquitin-like" evidence="4">
    <location>
        <begin position="76"/>
        <end position="152"/>
    </location>
</feature>